<gene>
    <name evidence="2" type="ORF">SAMN06296008_101211</name>
</gene>
<accession>A0A1W1Y328</accession>
<dbReference type="GO" id="GO:0016020">
    <property type="term" value="C:membrane"/>
    <property type="evidence" value="ECO:0007669"/>
    <property type="project" value="TreeGrafter"/>
</dbReference>
<dbReference type="RefSeq" id="WP_084282004.1">
    <property type="nucleotide sequence ID" value="NZ_FWXJ01000001.1"/>
</dbReference>
<dbReference type="PANTHER" id="PTHR43798:SF33">
    <property type="entry name" value="HYDROLASE, PUTATIVE (AFU_ORTHOLOGUE AFUA_2G14860)-RELATED"/>
    <property type="match status" value="1"/>
</dbReference>
<reference evidence="2 3" key="1">
    <citation type="submission" date="2017-04" db="EMBL/GenBank/DDBJ databases">
        <authorList>
            <person name="Afonso C.L."/>
            <person name="Miller P.J."/>
            <person name="Scott M.A."/>
            <person name="Spackman E."/>
            <person name="Goraichik I."/>
            <person name="Dimitrov K.M."/>
            <person name="Suarez D.L."/>
            <person name="Swayne D.E."/>
        </authorList>
    </citation>
    <scope>NUCLEOTIDE SEQUENCE [LARGE SCALE GENOMIC DNA]</scope>
    <source>
        <strain evidence="2 3">VK13</strain>
    </source>
</reference>
<dbReference type="STRING" id="1938817.SAMN06296008_101211"/>
<keyword evidence="3" id="KW-1185">Reference proteome</keyword>
<dbReference type="AlphaFoldDB" id="A0A1W1Y328"/>
<organism evidence="2 3">
    <name type="scientific">Polynucleobacter kasalickyi</name>
    <dbReference type="NCBI Taxonomy" id="1938817"/>
    <lineage>
        <taxon>Bacteria</taxon>
        <taxon>Pseudomonadati</taxon>
        <taxon>Pseudomonadota</taxon>
        <taxon>Betaproteobacteria</taxon>
        <taxon>Burkholderiales</taxon>
        <taxon>Burkholderiaceae</taxon>
        <taxon>Polynucleobacter</taxon>
    </lineage>
</organism>
<sequence length="302" mass="33518">MLNANLSKIPKDWPNLSLSTSILVNQIQWHVQIHRHPNPEARTILLIHGAGASTHSWENILPNLMQEFTVIAPDLPGHGFTTGYDQNLLKVDDIAFDLHLLLEELGFPHPDILIGHSAGTNICLALSVLCEVPPQLIIGMNPALVPPPSAYNMFLGPLIHPIATSSIMAHFLASTLRLSGSIDKILDSTNSALTPLQRSRYKFLFNDSNHINSALSFVAAINIPKLLKQSKEVNSQLAFVLTKQDSWIQLNSVRAVIKEYYPQAILFEEEGGHLFHEANPLRALEIIHTTIQNVHFDIKVSV</sequence>
<evidence type="ECO:0000313" key="2">
    <source>
        <dbReference type="EMBL" id="SMC30524.1"/>
    </source>
</evidence>
<dbReference type="Gene3D" id="3.40.50.1820">
    <property type="entry name" value="alpha/beta hydrolase"/>
    <property type="match status" value="1"/>
</dbReference>
<dbReference type="InterPro" id="IPR050266">
    <property type="entry name" value="AB_hydrolase_sf"/>
</dbReference>
<dbReference type="PANTHER" id="PTHR43798">
    <property type="entry name" value="MONOACYLGLYCEROL LIPASE"/>
    <property type="match status" value="1"/>
</dbReference>
<dbReference type="Proteomes" id="UP000192708">
    <property type="component" value="Unassembled WGS sequence"/>
</dbReference>
<dbReference type="OrthoDB" id="8562572at2"/>
<dbReference type="Pfam" id="PF12697">
    <property type="entry name" value="Abhydrolase_6"/>
    <property type="match status" value="1"/>
</dbReference>
<name>A0A1W1Y328_9BURK</name>
<dbReference type="SUPFAM" id="SSF53474">
    <property type="entry name" value="alpha/beta-Hydrolases"/>
    <property type="match status" value="1"/>
</dbReference>
<dbReference type="InterPro" id="IPR029058">
    <property type="entry name" value="AB_hydrolase_fold"/>
</dbReference>
<evidence type="ECO:0000313" key="3">
    <source>
        <dbReference type="Proteomes" id="UP000192708"/>
    </source>
</evidence>
<feature type="domain" description="AB hydrolase-1" evidence="1">
    <location>
        <begin position="44"/>
        <end position="282"/>
    </location>
</feature>
<dbReference type="EMBL" id="FWXJ01000001">
    <property type="protein sequence ID" value="SMC30524.1"/>
    <property type="molecule type" value="Genomic_DNA"/>
</dbReference>
<protein>
    <submittedName>
        <fullName evidence="2">Magnesium chelatase accessory protein</fullName>
    </submittedName>
</protein>
<dbReference type="InterPro" id="IPR000073">
    <property type="entry name" value="AB_hydrolase_1"/>
</dbReference>
<evidence type="ECO:0000259" key="1">
    <source>
        <dbReference type="Pfam" id="PF12697"/>
    </source>
</evidence>
<proteinExistence type="predicted"/>